<dbReference type="InterPro" id="IPR028344">
    <property type="entry name" value="ParE1/4"/>
</dbReference>
<sequence length="96" mass="10847">MKALQLSCRAKTDLANIWDYTAAEFGTKQADAYLSALEDGFSLLLDNPKIGKLANHIAHGYRTFAKGQHHIYYHLNKESIAIIAVLHERMEVKEAF</sequence>
<dbReference type="PIRSF" id="PIRSF029218">
    <property type="entry name" value="ParE"/>
    <property type="match status" value="1"/>
</dbReference>
<keyword evidence="2" id="KW-1277">Toxin-antitoxin system</keyword>
<dbReference type="InterPro" id="IPR035093">
    <property type="entry name" value="RelE/ParE_toxin_dom_sf"/>
</dbReference>
<dbReference type="PANTHER" id="PTHR33755:SF9">
    <property type="entry name" value="TOXIN PARE1"/>
    <property type="match status" value="1"/>
</dbReference>
<accession>A0A3B0S0D0</accession>
<evidence type="ECO:0008006" key="4">
    <source>
        <dbReference type="Google" id="ProtNLM"/>
    </source>
</evidence>
<dbReference type="InterPro" id="IPR007712">
    <property type="entry name" value="RelE/ParE_toxin"/>
</dbReference>
<dbReference type="EMBL" id="UOEE01000100">
    <property type="protein sequence ID" value="VAV90023.1"/>
    <property type="molecule type" value="Genomic_DNA"/>
</dbReference>
<comment type="similarity">
    <text evidence="1">Belongs to the RelE toxin family.</text>
</comment>
<dbReference type="Gene3D" id="3.30.2310.20">
    <property type="entry name" value="RelE-like"/>
    <property type="match status" value="1"/>
</dbReference>
<evidence type="ECO:0000313" key="3">
    <source>
        <dbReference type="EMBL" id="VAV90023.1"/>
    </source>
</evidence>
<dbReference type="InterPro" id="IPR051803">
    <property type="entry name" value="TA_system_RelE-like_toxin"/>
</dbReference>
<dbReference type="PANTHER" id="PTHR33755">
    <property type="entry name" value="TOXIN PARE1-RELATED"/>
    <property type="match status" value="1"/>
</dbReference>
<organism evidence="3">
    <name type="scientific">hydrothermal vent metagenome</name>
    <dbReference type="NCBI Taxonomy" id="652676"/>
    <lineage>
        <taxon>unclassified sequences</taxon>
        <taxon>metagenomes</taxon>
        <taxon>ecological metagenomes</taxon>
    </lineage>
</organism>
<dbReference type="Pfam" id="PF05016">
    <property type="entry name" value="ParE_toxin"/>
    <property type="match status" value="1"/>
</dbReference>
<proteinExistence type="inferred from homology"/>
<evidence type="ECO:0000256" key="1">
    <source>
        <dbReference type="ARBA" id="ARBA00006226"/>
    </source>
</evidence>
<evidence type="ECO:0000256" key="2">
    <source>
        <dbReference type="ARBA" id="ARBA00022649"/>
    </source>
</evidence>
<protein>
    <recommendedName>
        <fullName evidence="4">Toxin</fullName>
    </recommendedName>
</protein>
<dbReference type="AlphaFoldDB" id="A0A3B0S0D0"/>
<gene>
    <name evidence="3" type="ORF">MNBD_ALPHA06-1019</name>
</gene>
<reference evidence="3" key="1">
    <citation type="submission" date="2018-06" db="EMBL/GenBank/DDBJ databases">
        <authorList>
            <person name="Zhirakovskaya E."/>
        </authorList>
    </citation>
    <scope>NUCLEOTIDE SEQUENCE</scope>
</reference>
<name>A0A3B0S0D0_9ZZZZ</name>